<dbReference type="FunFam" id="3.40.50.720:FF:000240">
    <property type="entry name" value="SDR family oxidoreductase"/>
    <property type="match status" value="1"/>
</dbReference>
<reference evidence="3" key="1">
    <citation type="journal article" date="2021" name="PeerJ">
        <title>Extensive microbial diversity within the chicken gut microbiome revealed by metagenomics and culture.</title>
        <authorList>
            <person name="Gilroy R."/>
            <person name="Ravi A."/>
            <person name="Getino M."/>
            <person name="Pursley I."/>
            <person name="Horton D.L."/>
            <person name="Alikhan N.F."/>
            <person name="Baker D."/>
            <person name="Gharbi K."/>
            <person name="Hall N."/>
            <person name="Watson M."/>
            <person name="Adriaenssens E.M."/>
            <person name="Foster-Nyarko E."/>
            <person name="Jarju S."/>
            <person name="Secka A."/>
            <person name="Antonio M."/>
            <person name="Oren A."/>
            <person name="Chaudhuri R.R."/>
            <person name="La Ragione R."/>
            <person name="Hildebrand F."/>
            <person name="Pallen M.J."/>
        </authorList>
    </citation>
    <scope>NUCLEOTIDE SEQUENCE</scope>
    <source>
        <strain evidence="3">ChiHecec2B26-12326</strain>
    </source>
</reference>
<dbReference type="PRINTS" id="PR00081">
    <property type="entry name" value="GDHRDH"/>
</dbReference>
<dbReference type="PRINTS" id="PR00080">
    <property type="entry name" value="SDRFAMILY"/>
</dbReference>
<dbReference type="EMBL" id="DXEN01000032">
    <property type="protein sequence ID" value="HIX85943.1"/>
    <property type="molecule type" value="Genomic_DNA"/>
</dbReference>
<evidence type="ECO:0000313" key="4">
    <source>
        <dbReference type="Proteomes" id="UP000823847"/>
    </source>
</evidence>
<dbReference type="GO" id="GO:0005975">
    <property type="term" value="P:carbohydrate metabolic process"/>
    <property type="evidence" value="ECO:0007669"/>
    <property type="project" value="UniProtKB-ARBA"/>
</dbReference>
<keyword evidence="2" id="KW-0560">Oxidoreductase</keyword>
<dbReference type="AlphaFoldDB" id="A0A9D1XQZ5"/>
<dbReference type="PANTHER" id="PTHR42760:SF115">
    <property type="entry name" value="3-OXOACYL-[ACYL-CARRIER-PROTEIN] REDUCTASE FABG"/>
    <property type="match status" value="1"/>
</dbReference>
<evidence type="ECO:0000256" key="1">
    <source>
        <dbReference type="ARBA" id="ARBA00006484"/>
    </source>
</evidence>
<protein>
    <submittedName>
        <fullName evidence="3">SDR family oxidoreductase</fullName>
    </submittedName>
</protein>
<sequence length="270" mass="28637">MNSLFDIRERVIILTGGYGILGACMAKHLAKEGATVVILGRDPRKGAALVDAIRAEGGEALFVPADVLDKPSLERSEETILATYGRIDVLINLAGGNQAGATVPPGKTIFDLDIDAFRSVVDLNLFGTVLPTMVFARTMVKQGKGSIINISSEASLRPLTRVVGYGCAKAAINNFTQYLAGELAIKFGEGLRVNAIAPGFFLTEQNRALMSEPDGSPSDRCRAIVAHTPFRRLGRPEELLGTVQWLASDASAFVTGTVIPIDGGFGAFSI</sequence>
<evidence type="ECO:0000256" key="2">
    <source>
        <dbReference type="ARBA" id="ARBA00023002"/>
    </source>
</evidence>
<comment type="caution">
    <text evidence="3">The sequence shown here is derived from an EMBL/GenBank/DDBJ whole genome shotgun (WGS) entry which is preliminary data.</text>
</comment>
<comment type="similarity">
    <text evidence="1">Belongs to the short-chain dehydrogenases/reductases (SDR) family.</text>
</comment>
<name>A0A9D1XQZ5_9BACT</name>
<dbReference type="Proteomes" id="UP000823847">
    <property type="component" value="Unassembled WGS sequence"/>
</dbReference>
<proteinExistence type="inferred from homology"/>
<dbReference type="InterPro" id="IPR036291">
    <property type="entry name" value="NAD(P)-bd_dom_sf"/>
</dbReference>
<evidence type="ECO:0000313" key="3">
    <source>
        <dbReference type="EMBL" id="HIX85943.1"/>
    </source>
</evidence>
<gene>
    <name evidence="3" type="ORF">H9848_04965</name>
</gene>
<accession>A0A9D1XQZ5</accession>
<dbReference type="InterPro" id="IPR002347">
    <property type="entry name" value="SDR_fam"/>
</dbReference>
<dbReference type="GO" id="GO:0016616">
    <property type="term" value="F:oxidoreductase activity, acting on the CH-OH group of donors, NAD or NADP as acceptor"/>
    <property type="evidence" value="ECO:0007669"/>
    <property type="project" value="TreeGrafter"/>
</dbReference>
<dbReference type="NCBIfam" id="NF006132">
    <property type="entry name" value="PRK08277.1"/>
    <property type="match status" value="1"/>
</dbReference>
<dbReference type="Pfam" id="PF13561">
    <property type="entry name" value="adh_short_C2"/>
    <property type="match status" value="1"/>
</dbReference>
<reference evidence="3" key="2">
    <citation type="submission" date="2021-04" db="EMBL/GenBank/DDBJ databases">
        <authorList>
            <person name="Gilroy R."/>
        </authorList>
    </citation>
    <scope>NUCLEOTIDE SEQUENCE</scope>
    <source>
        <strain evidence="3">ChiHecec2B26-12326</strain>
    </source>
</reference>
<organism evidence="3 4">
    <name type="scientific">Candidatus Parabacteroides intestinigallinarum</name>
    <dbReference type="NCBI Taxonomy" id="2838722"/>
    <lineage>
        <taxon>Bacteria</taxon>
        <taxon>Pseudomonadati</taxon>
        <taxon>Bacteroidota</taxon>
        <taxon>Bacteroidia</taxon>
        <taxon>Bacteroidales</taxon>
        <taxon>Tannerellaceae</taxon>
        <taxon>Parabacteroides</taxon>
    </lineage>
</organism>
<dbReference type="SUPFAM" id="SSF51735">
    <property type="entry name" value="NAD(P)-binding Rossmann-fold domains"/>
    <property type="match status" value="1"/>
</dbReference>
<dbReference type="PANTHER" id="PTHR42760">
    <property type="entry name" value="SHORT-CHAIN DEHYDROGENASES/REDUCTASES FAMILY MEMBER"/>
    <property type="match status" value="1"/>
</dbReference>
<dbReference type="Gene3D" id="3.40.50.720">
    <property type="entry name" value="NAD(P)-binding Rossmann-like Domain"/>
    <property type="match status" value="1"/>
</dbReference>